<dbReference type="Proteomes" id="UP000606786">
    <property type="component" value="Unassembled WGS sequence"/>
</dbReference>
<dbReference type="EMBL" id="CAJHJT010000034">
    <property type="protein sequence ID" value="CAD7002261.1"/>
    <property type="molecule type" value="Genomic_DNA"/>
</dbReference>
<accession>A0A811UU96</accession>
<reference evidence="1" key="1">
    <citation type="submission" date="2020-11" db="EMBL/GenBank/DDBJ databases">
        <authorList>
            <person name="Whitehead M."/>
        </authorList>
    </citation>
    <scope>NUCLEOTIDE SEQUENCE</scope>
    <source>
        <strain evidence="1">EGII</strain>
    </source>
</reference>
<keyword evidence="2" id="KW-1185">Reference proteome</keyword>
<comment type="caution">
    <text evidence="1">The sequence shown here is derived from an EMBL/GenBank/DDBJ whole genome shotgun (WGS) entry which is preliminary data.</text>
</comment>
<protein>
    <submittedName>
        <fullName evidence="1">(Mediterranean fruit fly) hypothetical protein</fullName>
    </submittedName>
</protein>
<evidence type="ECO:0000313" key="1">
    <source>
        <dbReference type="EMBL" id="CAD7002261.1"/>
    </source>
</evidence>
<evidence type="ECO:0000313" key="2">
    <source>
        <dbReference type="Proteomes" id="UP000606786"/>
    </source>
</evidence>
<gene>
    <name evidence="1" type="ORF">CCAP1982_LOCUS10757</name>
</gene>
<name>A0A811UU96_CERCA</name>
<proteinExistence type="predicted"/>
<sequence>MATAKCLFCQFQKRASICNNSTAPPQHSSCLNQADQSSSLHEARSSKTIFHLRLCNRKKYHITDYGSGTANKSVTTYFRISTNCGVTSGWRLNGVNCSRKRSRIIKTFS</sequence>
<organism evidence="1 2">
    <name type="scientific">Ceratitis capitata</name>
    <name type="common">Mediterranean fruit fly</name>
    <name type="synonym">Tephritis capitata</name>
    <dbReference type="NCBI Taxonomy" id="7213"/>
    <lineage>
        <taxon>Eukaryota</taxon>
        <taxon>Metazoa</taxon>
        <taxon>Ecdysozoa</taxon>
        <taxon>Arthropoda</taxon>
        <taxon>Hexapoda</taxon>
        <taxon>Insecta</taxon>
        <taxon>Pterygota</taxon>
        <taxon>Neoptera</taxon>
        <taxon>Endopterygota</taxon>
        <taxon>Diptera</taxon>
        <taxon>Brachycera</taxon>
        <taxon>Muscomorpha</taxon>
        <taxon>Tephritoidea</taxon>
        <taxon>Tephritidae</taxon>
        <taxon>Ceratitis</taxon>
        <taxon>Ceratitis</taxon>
    </lineage>
</organism>
<dbReference type="AlphaFoldDB" id="A0A811UU96"/>